<protein>
    <submittedName>
        <fullName evidence="2">Uncharacterized protein</fullName>
    </submittedName>
</protein>
<accession>A0AAE0I881</accession>
<name>A0AAE0I881_9PEZI</name>
<feature type="region of interest" description="Disordered" evidence="1">
    <location>
        <begin position="917"/>
        <end position="946"/>
    </location>
</feature>
<dbReference type="Proteomes" id="UP001286456">
    <property type="component" value="Unassembled WGS sequence"/>
</dbReference>
<proteinExistence type="predicted"/>
<evidence type="ECO:0000256" key="1">
    <source>
        <dbReference type="SAM" id="MobiDB-lite"/>
    </source>
</evidence>
<sequence>MASNTKQAVLVPLKLDAFVFNAAVCDGIRPQPKPTPASGPAPEPGPGAGGKNNEPDVNKTTAAKIAPIVQPNYTFLRLDDDYIQADILNHVDLHHSWPSTFNSRFTDLGDFSARERRQGVYLHWTIPRMYRSAVAAAGKDPAASAAFAQARAARGYETPVEDPLLEGDKGKDNDGDKKIDPTAPAFPNVPTRWLVIRHIADKTTIKPEAAHDKVKDFTAWVIESDRLWELKDLAEDCDLQVDVSPFISAAEGRDKDANPAVVFKDWLQASDETRIVCHGAMYNVQWDREAKPKKVPADDFATQLNNTLPLAVGTTPMDALTTYARAHKLIDPTGTPRQLEEYISKLEQHLLARDDGVEAQQQAADLLYNWNYLRVDGGQVWNVAGKNDSERPVGTPDVLSTLRDINKLQQLLDAVVRTTARLRWELFAEWWKVVTSPKKDHDPDNTKTLVKGLQDRIEALVTRRDELEKEIKDLAGPDETKRKVQPGARPPFYQQRDPTLLVGGVKSGWPLDYLDELQIRLESQTVTAGTGDPVWASFDTEVLPKLPDNLGPVIQSLVTEFIALRPETTSEPVLSDNISIPLFHDRLSHRRGDKIVADGPWRDRWEETQPWFPLFLEWEIEYHHIPFELWHLEPRRSRTLTAAKLRYGIGKDTDLSTDLPSTKPDKHTIQGRVLILPQPSFSLEAKIKQLFADTPSLQLDEKDGGFLDPTARELLTNELHQLAFLSAPLAGLTAHLTTVLQGSHIKPNLRDGRTGAIISIKDAERKTHGFGKEQLQLMGIETDSTPFDPAMKPPSDASHSLFKPATHGQFRFTRLNIIDKFGQAIHAIDPTPMRDPQRVWPCISEWYAPQLLHDDPVKRQPNVVVDPKPKPRPIPKPPVFFPSEDYDTNPKPCEFVQIPPQINQESRLNATFVVRSDKVYPDTSSPPRTTTTPPSDQDPPSTPFWRPADEWENPIWGWVILNLANMGIQLFLPSGTFYREVRLAGKTGTQPTPEWLPFEPPSSANDSNSPKFTDPEMRQLQLLVQRLGGSDDDGAFLRAFWKMIVAATGTMEPAPDAYASFSNALIGRPLALVNAGWSLELGSDALASQVVRDNNPPLTLLPRDGEEEDKGQYMWGVKLGDSQRGFDGLVGYFKTRDGLEGEVPTTGDLGLVLDTVISDFGDETTGPVKKSEQIILPAFYETPEGSLHDADGYAQRRNAHLTVVGMLVDPFSPVHAYTGILPVRALPLPPWTWQAALAEMKAFFHAGPLVVTGDVPKVLNPEQRLKPDTEVVGLPGVREGEGAVGLPAVAGGDWAWLQPYYPSESGGSEVGGMEEEAKERYAVLPVAAVDERARFEEGPYTATEGYVMMVASKEGTAGGKE</sequence>
<feature type="compositionally biased region" description="Pro residues" evidence="1">
    <location>
        <begin position="31"/>
        <end position="45"/>
    </location>
</feature>
<feature type="region of interest" description="Disordered" evidence="1">
    <location>
        <begin position="990"/>
        <end position="1010"/>
    </location>
</feature>
<gene>
    <name evidence="2" type="ORF">B0T19DRAFT_493319</name>
</gene>
<comment type="caution">
    <text evidence="2">The sequence shown here is derived from an EMBL/GenBank/DDBJ whole genome shotgun (WGS) entry which is preliminary data.</text>
</comment>
<feature type="region of interest" description="Disordered" evidence="1">
    <location>
        <begin position="158"/>
        <end position="183"/>
    </location>
</feature>
<evidence type="ECO:0000313" key="3">
    <source>
        <dbReference type="Proteomes" id="UP001286456"/>
    </source>
</evidence>
<feature type="region of interest" description="Disordered" evidence="1">
    <location>
        <begin position="30"/>
        <end position="58"/>
    </location>
</feature>
<reference evidence="2" key="1">
    <citation type="journal article" date="2023" name="Mol. Phylogenet. Evol.">
        <title>Genome-scale phylogeny and comparative genomics of the fungal order Sordariales.</title>
        <authorList>
            <person name="Hensen N."/>
            <person name="Bonometti L."/>
            <person name="Westerberg I."/>
            <person name="Brannstrom I.O."/>
            <person name="Guillou S."/>
            <person name="Cros-Aarteil S."/>
            <person name="Calhoun S."/>
            <person name="Haridas S."/>
            <person name="Kuo A."/>
            <person name="Mondo S."/>
            <person name="Pangilinan J."/>
            <person name="Riley R."/>
            <person name="LaButti K."/>
            <person name="Andreopoulos B."/>
            <person name="Lipzen A."/>
            <person name="Chen C."/>
            <person name="Yan M."/>
            <person name="Daum C."/>
            <person name="Ng V."/>
            <person name="Clum A."/>
            <person name="Steindorff A."/>
            <person name="Ohm R.A."/>
            <person name="Martin F."/>
            <person name="Silar P."/>
            <person name="Natvig D.O."/>
            <person name="Lalanne C."/>
            <person name="Gautier V."/>
            <person name="Ament-Velasquez S.L."/>
            <person name="Kruys A."/>
            <person name="Hutchinson M.I."/>
            <person name="Powell A.J."/>
            <person name="Barry K."/>
            <person name="Miller A.N."/>
            <person name="Grigoriev I.V."/>
            <person name="Debuchy R."/>
            <person name="Gladieux P."/>
            <person name="Hiltunen Thoren M."/>
            <person name="Johannesson H."/>
        </authorList>
    </citation>
    <scope>NUCLEOTIDE SEQUENCE</scope>
    <source>
        <strain evidence="2">SMH4131-1</strain>
    </source>
</reference>
<organism evidence="2 3">
    <name type="scientific">Cercophora scortea</name>
    <dbReference type="NCBI Taxonomy" id="314031"/>
    <lineage>
        <taxon>Eukaryota</taxon>
        <taxon>Fungi</taxon>
        <taxon>Dikarya</taxon>
        <taxon>Ascomycota</taxon>
        <taxon>Pezizomycotina</taxon>
        <taxon>Sordariomycetes</taxon>
        <taxon>Sordariomycetidae</taxon>
        <taxon>Sordariales</taxon>
        <taxon>Lasiosphaeriaceae</taxon>
        <taxon>Cercophora</taxon>
    </lineage>
</organism>
<reference evidence="2" key="2">
    <citation type="submission" date="2023-06" db="EMBL/GenBank/DDBJ databases">
        <authorList>
            <consortium name="Lawrence Berkeley National Laboratory"/>
            <person name="Haridas S."/>
            <person name="Hensen N."/>
            <person name="Bonometti L."/>
            <person name="Westerberg I."/>
            <person name="Brannstrom I.O."/>
            <person name="Guillou S."/>
            <person name="Cros-Aarteil S."/>
            <person name="Calhoun S."/>
            <person name="Kuo A."/>
            <person name="Mondo S."/>
            <person name="Pangilinan J."/>
            <person name="Riley R."/>
            <person name="Labutti K."/>
            <person name="Andreopoulos B."/>
            <person name="Lipzen A."/>
            <person name="Chen C."/>
            <person name="Yanf M."/>
            <person name="Daum C."/>
            <person name="Ng V."/>
            <person name="Clum A."/>
            <person name="Steindorff A."/>
            <person name="Ohm R."/>
            <person name="Martin F."/>
            <person name="Silar P."/>
            <person name="Natvig D."/>
            <person name="Lalanne C."/>
            <person name="Gautier V."/>
            <person name="Ament-Velasquez S.L."/>
            <person name="Kruys A."/>
            <person name="Hutchinson M.I."/>
            <person name="Powell A.J."/>
            <person name="Barry K."/>
            <person name="Miller A.N."/>
            <person name="Grigoriev I.V."/>
            <person name="Debuchy R."/>
            <person name="Gladieux P."/>
            <person name="Thoren M.H."/>
            <person name="Johannesson H."/>
        </authorList>
    </citation>
    <scope>NUCLEOTIDE SEQUENCE</scope>
    <source>
        <strain evidence="2">SMH4131-1</strain>
    </source>
</reference>
<keyword evidence="3" id="KW-1185">Reference proteome</keyword>
<feature type="compositionally biased region" description="Basic and acidic residues" evidence="1">
    <location>
        <begin position="473"/>
        <end position="482"/>
    </location>
</feature>
<feature type="region of interest" description="Disordered" evidence="1">
    <location>
        <begin position="473"/>
        <end position="495"/>
    </location>
</feature>
<feature type="compositionally biased region" description="Basic and acidic residues" evidence="1">
    <location>
        <begin position="166"/>
        <end position="180"/>
    </location>
</feature>
<evidence type="ECO:0000313" key="2">
    <source>
        <dbReference type="EMBL" id="KAK3320291.1"/>
    </source>
</evidence>
<dbReference type="EMBL" id="JAUEPO010000006">
    <property type="protein sequence ID" value="KAK3320291.1"/>
    <property type="molecule type" value="Genomic_DNA"/>
</dbReference>
<feature type="compositionally biased region" description="Low complexity" evidence="1">
    <location>
        <begin position="921"/>
        <end position="935"/>
    </location>
</feature>